<accession>A0A0P1IK94</accession>
<name>A0A0P1IK94_9RHOB</name>
<dbReference type="PROSITE" id="PS50983">
    <property type="entry name" value="FE_B12_PBP"/>
    <property type="match status" value="1"/>
</dbReference>
<gene>
    <name evidence="3" type="ORF">RUE5091_04263</name>
</gene>
<dbReference type="InterPro" id="IPR002491">
    <property type="entry name" value="ABC_transptr_periplasmic_BD"/>
</dbReference>
<organism evidence="3 4">
    <name type="scientific">Ruegeria denitrificans</name>
    <dbReference type="NCBI Taxonomy" id="1715692"/>
    <lineage>
        <taxon>Bacteria</taxon>
        <taxon>Pseudomonadati</taxon>
        <taxon>Pseudomonadota</taxon>
        <taxon>Alphaproteobacteria</taxon>
        <taxon>Rhodobacterales</taxon>
        <taxon>Roseobacteraceae</taxon>
        <taxon>Ruegeria</taxon>
    </lineage>
</organism>
<dbReference type="RefSeq" id="WP_243470841.1">
    <property type="nucleotide sequence ID" value="NZ_CYUD01000020.1"/>
</dbReference>
<evidence type="ECO:0000313" key="4">
    <source>
        <dbReference type="Proteomes" id="UP000051260"/>
    </source>
</evidence>
<reference evidence="4" key="1">
    <citation type="submission" date="2015-09" db="EMBL/GenBank/DDBJ databases">
        <authorList>
            <person name="Rodrigo-Torres L."/>
            <person name="Arahal D.R."/>
        </authorList>
    </citation>
    <scope>NUCLEOTIDE SEQUENCE [LARGE SCALE GENOMIC DNA]</scope>
    <source>
        <strain evidence="4">CECT 5091</strain>
    </source>
</reference>
<evidence type="ECO:0000256" key="1">
    <source>
        <dbReference type="SAM" id="SignalP"/>
    </source>
</evidence>
<dbReference type="Gene3D" id="3.40.50.1980">
    <property type="entry name" value="Nitrogenase molybdenum iron protein domain"/>
    <property type="match status" value="1"/>
</dbReference>
<feature type="signal peptide" evidence="1">
    <location>
        <begin position="1"/>
        <end position="19"/>
    </location>
</feature>
<dbReference type="SUPFAM" id="SSF53807">
    <property type="entry name" value="Helical backbone' metal receptor"/>
    <property type="match status" value="1"/>
</dbReference>
<keyword evidence="4" id="KW-1185">Reference proteome</keyword>
<dbReference type="EMBL" id="CYUD01000020">
    <property type="protein sequence ID" value="CUK18482.1"/>
    <property type="molecule type" value="Genomic_DNA"/>
</dbReference>
<evidence type="ECO:0000259" key="2">
    <source>
        <dbReference type="PROSITE" id="PS50983"/>
    </source>
</evidence>
<dbReference type="Proteomes" id="UP000051260">
    <property type="component" value="Unassembled WGS sequence"/>
</dbReference>
<feature type="chain" id="PRO_5006065342" evidence="1">
    <location>
        <begin position="20"/>
        <end position="136"/>
    </location>
</feature>
<evidence type="ECO:0000313" key="3">
    <source>
        <dbReference type="EMBL" id="CUK18482.1"/>
    </source>
</evidence>
<protein>
    <submittedName>
        <fullName evidence="3">Proposed F420-0 ABC transporter, periplasmic F420-0 binding protein</fullName>
    </submittedName>
</protein>
<dbReference type="AlphaFoldDB" id="A0A0P1IK94"/>
<sequence>MKYTLSVALVVATAGGAMAHDVTVDKCGASLVFETEPERQVVHDMNMTDMAFALGLQDKIVGLTGISGWYKTSPDFDTLRGDTPELAPKYPVVENLVAVEPDLFLAGWHYGMKPGGDVTTDTLVPFGIKRMILTES</sequence>
<feature type="domain" description="Fe/B12 periplasmic-binding" evidence="2">
    <location>
        <begin position="39"/>
        <end position="136"/>
    </location>
</feature>
<keyword evidence="1" id="KW-0732">Signal</keyword>
<dbReference type="STRING" id="1715692.RUE5091_04263"/>
<proteinExistence type="predicted"/>